<name>A0AA86PMS5_9EUKA</name>
<accession>A0AA86PMS5</accession>
<proteinExistence type="predicted"/>
<keyword evidence="3" id="KW-1185">Reference proteome</keyword>
<comment type="caution">
    <text evidence="1">The sequence shown here is derived from an EMBL/GenBank/DDBJ whole genome shotgun (WGS) entry which is preliminary data.</text>
</comment>
<reference evidence="2 3" key="2">
    <citation type="submission" date="2024-07" db="EMBL/GenBank/DDBJ databases">
        <authorList>
            <person name="Akdeniz Z."/>
        </authorList>
    </citation>
    <scope>NUCLEOTIDE SEQUENCE [LARGE SCALE GENOMIC DNA]</scope>
</reference>
<evidence type="ECO:0000313" key="3">
    <source>
        <dbReference type="Proteomes" id="UP001642409"/>
    </source>
</evidence>
<organism evidence="1">
    <name type="scientific">Hexamita inflata</name>
    <dbReference type="NCBI Taxonomy" id="28002"/>
    <lineage>
        <taxon>Eukaryota</taxon>
        <taxon>Metamonada</taxon>
        <taxon>Diplomonadida</taxon>
        <taxon>Hexamitidae</taxon>
        <taxon>Hexamitinae</taxon>
        <taxon>Hexamita</taxon>
    </lineage>
</organism>
<protein>
    <submittedName>
        <fullName evidence="1">Uncharacterized protein</fullName>
    </submittedName>
</protein>
<dbReference type="AlphaFoldDB" id="A0AA86PMS5"/>
<dbReference type="EMBL" id="CAXDID020000071">
    <property type="protein sequence ID" value="CAL6014698.1"/>
    <property type="molecule type" value="Genomic_DNA"/>
</dbReference>
<dbReference type="Proteomes" id="UP001642409">
    <property type="component" value="Unassembled WGS sequence"/>
</dbReference>
<evidence type="ECO:0000313" key="1">
    <source>
        <dbReference type="EMBL" id="CAI9937982.1"/>
    </source>
</evidence>
<dbReference type="EMBL" id="CATOUU010000653">
    <property type="protein sequence ID" value="CAI9937982.1"/>
    <property type="molecule type" value="Genomic_DNA"/>
</dbReference>
<gene>
    <name evidence="2" type="ORF">HINF_LOCUS24393</name>
    <name evidence="1" type="ORF">HINF_LOCUS25627</name>
</gene>
<reference evidence="1" key="1">
    <citation type="submission" date="2023-06" db="EMBL/GenBank/DDBJ databases">
        <authorList>
            <person name="Kurt Z."/>
        </authorList>
    </citation>
    <scope>NUCLEOTIDE SEQUENCE</scope>
</reference>
<sequence>MTLEDCTMLMNVLKCYPDEDLFLQVGQRVIRVFDGHMQVKKEFPIIPQDPKQYDHHIYCQGYILAQNGQQYHTVINDGIIYVQILHAIYILEDLTLKFLCDFPSLKGKTSGSCGELFSLNKKLYATNNDDFCSPLFVYNNNKFKFVKYLYEDDNEYHRKKYFSSFCENVFCVGQYSVNRLLPDLTQELVYASEHDELDLLLVEGGIIVVSPKKTEKVIAINMITFQVNDLEINGRSADIFSKIKQSQQQYQSDQQQKIDQRLNEFQKLLYFSDCGLQLKPEYQKLLFGEDFPELCKQKYNAFMKTKINARYVQETMKFLKEVKSDISYECDPEPQITEKYLHKCQLLNVMKLSPKLDVYMAVEDGFIHIIDYDMKVLHQIEVDFDYYAGSVQFSDPQRKQGLTKILTQNAVIFKEDVYFQVFNQIYKLSRQQLNFVSQLPYSSNEIFETNPQSLCCSCNSIEIKIGRPVDRHSVYKLHNNQLKYSSMVGAFEYQFAGHTVLWYEMEQKLCIIQNSLEKDLVIPPQSCTISFCQSGIIILLTCYCQNIYVVDCINGRIKELVDDFRFCEENILNYVALGGAGIQLKDEILVELFDADFPAQIRRVYDEYLEKCVQEYPGLGVQLNQLIESAKDQLPQDYESRLNVIPETKIAKKPKLEILNDFQLMNVVKLRADLDLYLAVEDNYIYIVNQEQKIFGKYWVNYDMYPGYFSDKYYEGDYYCNFSSEYSATICNGEIYIQKFESVFKICNKQLIFVDSIPGYKKKSRYVSYQNILYAFENNLYAFTHNGNIFKLVGSKFEYFSNDDKQFFQFCDEVYVYDSCSNQLLSMSGQTIFDFDQYQVNMIVNIGGVLILQREPTFDNDFSKYYYIFDLIDKQLRGPIEYYPTGEEIEKDEYQYFAFLKASLGPCGLKVTHSLVNSLLGPDFDNKSKTYFDNYIKNLQTNQNWNSGVNSLLQIPVLLPFFADKLSTRFEHSIQLEQNLGVQIRTQVNQVRNKVIQFVELAQGFVQKFACFHEVDFQ</sequence>
<evidence type="ECO:0000313" key="2">
    <source>
        <dbReference type="EMBL" id="CAL6014698.1"/>
    </source>
</evidence>